<dbReference type="GO" id="GO:0060918">
    <property type="term" value="P:auxin transport"/>
    <property type="evidence" value="ECO:0007669"/>
    <property type="project" value="UniProtKB-ARBA"/>
</dbReference>
<gene>
    <name evidence="9" type="ORF">ACJRO7_010841</name>
</gene>
<keyword evidence="10" id="KW-1185">Reference proteome</keyword>
<evidence type="ECO:0000256" key="5">
    <source>
        <dbReference type="ARBA" id="ARBA00022989"/>
    </source>
</evidence>
<proteinExistence type="inferred from homology"/>
<evidence type="ECO:0000256" key="1">
    <source>
        <dbReference type="ARBA" id="ARBA00004127"/>
    </source>
</evidence>
<accession>A0ABD3LGN6</accession>
<comment type="caution">
    <text evidence="9">The sequence shown here is derived from an EMBL/GenBank/DDBJ whole genome shotgun (WGS) entry which is preliminary data.</text>
</comment>
<evidence type="ECO:0000256" key="6">
    <source>
        <dbReference type="ARBA" id="ARBA00023136"/>
    </source>
</evidence>
<feature type="transmembrane region" description="Helical" evidence="8">
    <location>
        <begin position="339"/>
        <end position="358"/>
    </location>
</feature>
<sequence length="363" mass="39871">MIGWGDMYKVVVSMFPLYVPLMLGYSSVKWWRLFSHDQCDGINRFISLFILPLFGFGFTAHINPFAMNFRLLAADGLSKLATLSILALWGRFSSRGSYSWCITTFSLCTLPNLLVVGVPMLQAMYGKWAVDLAVQLCMLQSLIWYPLVLLFLEFRKRRMMDLATPPPPPPEENGVVDEERDIGMSVVNTSEVGGDDLEKRSHGTFQMVWIKMAMNPNVYANVLGLAWALTASRLKFTMPSIMEGSIEIMSKGGTGTAMFNIGIFMAMQTKVIACGTGPAVLGMVSRFAVGPATMALCSLALGLHGPSLRVAIIQAALPQAITSFVFANDYRLHAKVISTAVVFGTLISLPLLIGYYVVLDYAA</sequence>
<keyword evidence="6 8" id="KW-0472">Membrane</keyword>
<dbReference type="PANTHER" id="PTHR31752:SF2">
    <property type="entry name" value="AUXIN EFFLUX CARRIER COMPONENT 5"/>
    <property type="match status" value="1"/>
</dbReference>
<comment type="similarity">
    <text evidence="2 8">Belongs to the auxin efflux carrier (TC 2.A.69.1) family.</text>
</comment>
<name>A0ABD3LGN6_EUCGL</name>
<dbReference type="InterPro" id="IPR051107">
    <property type="entry name" value="Auxin_Efflux_Carrier"/>
</dbReference>
<evidence type="ECO:0000313" key="10">
    <source>
        <dbReference type="Proteomes" id="UP001634007"/>
    </source>
</evidence>
<evidence type="ECO:0000256" key="2">
    <source>
        <dbReference type="ARBA" id="ARBA00009177"/>
    </source>
</evidence>
<dbReference type="AlphaFoldDB" id="A0ABD3LGN6"/>
<dbReference type="PANTHER" id="PTHR31752">
    <property type="entry name" value="AUXIN EFFLUX CARRIER COMPONENT 1B-RELATED"/>
    <property type="match status" value="1"/>
</dbReference>
<dbReference type="GO" id="GO:0012505">
    <property type="term" value="C:endomembrane system"/>
    <property type="evidence" value="ECO:0007669"/>
    <property type="project" value="UniProtKB-SubCell"/>
</dbReference>
<comment type="caution">
    <text evidence="8">Lacks conserved residue(s) required for the propagation of feature annotation.</text>
</comment>
<comment type="subcellular location">
    <subcellularLocation>
        <location evidence="1">Endomembrane system</location>
        <topology evidence="1">Multi-pass membrane protein</topology>
    </subcellularLocation>
    <subcellularLocation>
        <location evidence="8">Membrane</location>
        <topology evidence="8">Multi-pass membrane protein</topology>
    </subcellularLocation>
</comment>
<dbReference type="Proteomes" id="UP001634007">
    <property type="component" value="Unassembled WGS sequence"/>
</dbReference>
<evidence type="ECO:0000313" key="9">
    <source>
        <dbReference type="EMBL" id="KAL3749783.1"/>
    </source>
</evidence>
<keyword evidence="5 8" id="KW-1133">Transmembrane helix</keyword>
<keyword evidence="4 8" id="KW-0812">Transmembrane</keyword>
<dbReference type="InterPro" id="IPR014024">
    <property type="entry name" value="Auxin_eff_plant"/>
</dbReference>
<reference evidence="9 10" key="1">
    <citation type="submission" date="2024-11" db="EMBL/GenBank/DDBJ databases">
        <title>Chromosome-level genome assembly of Eucalyptus globulus Labill. provides insights into its genome evolution.</title>
        <authorList>
            <person name="Li X."/>
        </authorList>
    </citation>
    <scope>NUCLEOTIDE SEQUENCE [LARGE SCALE GENOMIC DNA]</scope>
    <source>
        <strain evidence="9">CL2024</strain>
        <tissue evidence="9">Fresh tender leaves</tissue>
    </source>
</reference>
<protein>
    <recommendedName>
        <fullName evidence="8">Auxin efflux carrier component</fullName>
    </recommendedName>
</protein>
<dbReference type="NCBIfam" id="TIGR00946">
    <property type="entry name" value="2a69"/>
    <property type="match status" value="1"/>
</dbReference>
<feature type="transmembrane region" description="Helical" evidence="8">
    <location>
        <begin position="218"/>
        <end position="236"/>
    </location>
</feature>
<evidence type="ECO:0000256" key="4">
    <source>
        <dbReference type="ARBA" id="ARBA00022692"/>
    </source>
</evidence>
<feature type="transmembrane region" description="Helical" evidence="8">
    <location>
        <begin position="100"/>
        <end position="120"/>
    </location>
</feature>
<feature type="transmembrane region" description="Helical" evidence="8">
    <location>
        <begin position="69"/>
        <end position="88"/>
    </location>
</feature>
<dbReference type="EMBL" id="JBJKBG010000002">
    <property type="protein sequence ID" value="KAL3749783.1"/>
    <property type="molecule type" value="Genomic_DNA"/>
</dbReference>
<feature type="transmembrane region" description="Helical" evidence="8">
    <location>
        <begin position="45"/>
        <end position="63"/>
    </location>
</feature>
<dbReference type="InterPro" id="IPR004776">
    <property type="entry name" value="Mem_transp_PIN-like"/>
</dbReference>
<comment type="function">
    <text evidence="8">May act as a component of the auxin efflux carrier.</text>
</comment>
<evidence type="ECO:0000256" key="8">
    <source>
        <dbReference type="RuleBase" id="RU362108"/>
    </source>
</evidence>
<evidence type="ECO:0000256" key="7">
    <source>
        <dbReference type="ARBA" id="ARBA00023294"/>
    </source>
</evidence>
<keyword evidence="7 8" id="KW-0927">Auxin signaling pathway</keyword>
<organism evidence="9 10">
    <name type="scientific">Eucalyptus globulus</name>
    <name type="common">Tasmanian blue gum</name>
    <dbReference type="NCBI Taxonomy" id="34317"/>
    <lineage>
        <taxon>Eukaryota</taxon>
        <taxon>Viridiplantae</taxon>
        <taxon>Streptophyta</taxon>
        <taxon>Embryophyta</taxon>
        <taxon>Tracheophyta</taxon>
        <taxon>Spermatophyta</taxon>
        <taxon>Magnoliopsida</taxon>
        <taxon>eudicotyledons</taxon>
        <taxon>Gunneridae</taxon>
        <taxon>Pentapetalae</taxon>
        <taxon>rosids</taxon>
        <taxon>malvids</taxon>
        <taxon>Myrtales</taxon>
        <taxon>Myrtaceae</taxon>
        <taxon>Myrtoideae</taxon>
        <taxon>Eucalypteae</taxon>
        <taxon>Eucalyptus</taxon>
    </lineage>
</organism>
<evidence type="ECO:0000256" key="3">
    <source>
        <dbReference type="ARBA" id="ARBA00022448"/>
    </source>
</evidence>
<feature type="transmembrane region" description="Helical" evidence="8">
    <location>
        <begin position="132"/>
        <end position="152"/>
    </location>
</feature>
<keyword evidence="3 8" id="KW-0813">Transport</keyword>
<dbReference type="GO" id="GO:0016020">
    <property type="term" value="C:membrane"/>
    <property type="evidence" value="ECO:0007669"/>
    <property type="project" value="UniProtKB-SubCell"/>
</dbReference>
<dbReference type="Pfam" id="PF03547">
    <property type="entry name" value="Mem_trans"/>
    <property type="match status" value="1"/>
</dbReference>
<feature type="transmembrane region" description="Helical" evidence="8">
    <location>
        <begin position="6"/>
        <end position="25"/>
    </location>
</feature>
<dbReference type="GO" id="GO:0009734">
    <property type="term" value="P:auxin-activated signaling pathway"/>
    <property type="evidence" value="ECO:0007669"/>
    <property type="project" value="UniProtKB-UniRule"/>
</dbReference>